<dbReference type="CDD" id="cd06261">
    <property type="entry name" value="TM_PBP2"/>
    <property type="match status" value="1"/>
</dbReference>
<dbReference type="EMBL" id="FNOJ01000006">
    <property type="protein sequence ID" value="SDW46798.1"/>
    <property type="molecule type" value="Genomic_DNA"/>
</dbReference>
<evidence type="ECO:0000313" key="10">
    <source>
        <dbReference type="Proteomes" id="UP000182589"/>
    </source>
</evidence>
<dbReference type="SUPFAM" id="SSF161098">
    <property type="entry name" value="MetI-like"/>
    <property type="match status" value="1"/>
</dbReference>
<reference evidence="10" key="1">
    <citation type="submission" date="2016-10" db="EMBL/GenBank/DDBJ databases">
        <authorList>
            <person name="Varghese N."/>
        </authorList>
    </citation>
    <scope>NUCLEOTIDE SEQUENCE [LARGE SCALE GENOMIC DNA]</scope>
    <source>
        <strain evidence="10">DSM 12489</strain>
    </source>
</reference>
<keyword evidence="2 7" id="KW-0813">Transport</keyword>
<evidence type="ECO:0000256" key="7">
    <source>
        <dbReference type="RuleBase" id="RU363032"/>
    </source>
</evidence>
<dbReference type="Proteomes" id="UP000182589">
    <property type="component" value="Unassembled WGS sequence"/>
</dbReference>
<accession>A0A1H2TST8</accession>
<feature type="transmembrane region" description="Helical" evidence="7">
    <location>
        <begin position="281"/>
        <end position="300"/>
    </location>
</feature>
<feature type="transmembrane region" description="Helical" evidence="7">
    <location>
        <begin position="173"/>
        <end position="197"/>
    </location>
</feature>
<dbReference type="GO" id="GO:0005886">
    <property type="term" value="C:plasma membrane"/>
    <property type="evidence" value="ECO:0007669"/>
    <property type="project" value="UniProtKB-SubCell"/>
</dbReference>
<dbReference type="PANTHER" id="PTHR30193:SF37">
    <property type="entry name" value="INNER MEMBRANE ABC TRANSPORTER PERMEASE PROTEIN YCJO"/>
    <property type="match status" value="1"/>
</dbReference>
<dbReference type="InterPro" id="IPR000515">
    <property type="entry name" value="MetI-like"/>
</dbReference>
<sequence>MSRALPGVLKSQPRARQQTARKVQSSIHGWIMILPALVFLTLFVFIPMAYVVYLSMFQSNFLTPTMRFVGWENYYHLLTAPDFGQALTNTVGLAAGMVFLSLPLALALAILVNMRLSGTSVYRTVLFGPYVIPLVGSGLMFTLLFNTDGGLVNRIVEIFGGHPIDWLGGGQSALLSVLILSIWQYTGYYMLVFLAGLQNVPQHLKESCRVDGGGLWSTLRHVTLPALAPSLFFAIVVCLIQTFQTFDQVYVMTGGGPDGASTTLAYYIFEKGFQMYDIGTSSAASVVLFAMLALLTWLQVSFSNRWVGDES</sequence>
<evidence type="ECO:0000256" key="1">
    <source>
        <dbReference type="ARBA" id="ARBA00004651"/>
    </source>
</evidence>
<evidence type="ECO:0000256" key="5">
    <source>
        <dbReference type="ARBA" id="ARBA00022989"/>
    </source>
</evidence>
<dbReference type="Pfam" id="PF00528">
    <property type="entry name" value="BPD_transp_1"/>
    <property type="match status" value="1"/>
</dbReference>
<name>A0A1H2TST8_9BACL</name>
<evidence type="ECO:0000259" key="8">
    <source>
        <dbReference type="PROSITE" id="PS50928"/>
    </source>
</evidence>
<evidence type="ECO:0000313" key="9">
    <source>
        <dbReference type="EMBL" id="SDW46798.1"/>
    </source>
</evidence>
<dbReference type="InterPro" id="IPR035906">
    <property type="entry name" value="MetI-like_sf"/>
</dbReference>
<feature type="transmembrane region" description="Helical" evidence="7">
    <location>
        <begin position="124"/>
        <end position="145"/>
    </location>
</feature>
<feature type="transmembrane region" description="Helical" evidence="7">
    <location>
        <begin position="218"/>
        <end position="243"/>
    </location>
</feature>
<comment type="similarity">
    <text evidence="7">Belongs to the binding-protein-dependent transport system permease family.</text>
</comment>
<gene>
    <name evidence="9" type="ORF">SAMN04489725_106109</name>
</gene>
<feature type="domain" description="ABC transmembrane type-1" evidence="8">
    <location>
        <begin position="87"/>
        <end position="299"/>
    </location>
</feature>
<evidence type="ECO:0000256" key="2">
    <source>
        <dbReference type="ARBA" id="ARBA00022448"/>
    </source>
</evidence>
<dbReference type="InterPro" id="IPR051393">
    <property type="entry name" value="ABC_transporter_permease"/>
</dbReference>
<dbReference type="Gene3D" id="1.10.3720.10">
    <property type="entry name" value="MetI-like"/>
    <property type="match status" value="1"/>
</dbReference>
<dbReference type="PROSITE" id="PS50928">
    <property type="entry name" value="ABC_TM1"/>
    <property type="match status" value="1"/>
</dbReference>
<keyword evidence="5 7" id="KW-1133">Transmembrane helix</keyword>
<feature type="transmembrane region" description="Helical" evidence="7">
    <location>
        <begin position="91"/>
        <end position="112"/>
    </location>
</feature>
<dbReference type="AlphaFoldDB" id="A0A1H2TST8"/>
<protein>
    <submittedName>
        <fullName evidence="9">Carbohydrate ABC transporter membrane protein 1, CUT1 family</fullName>
    </submittedName>
</protein>
<keyword evidence="4 7" id="KW-0812">Transmembrane</keyword>
<dbReference type="PANTHER" id="PTHR30193">
    <property type="entry name" value="ABC TRANSPORTER PERMEASE PROTEIN"/>
    <property type="match status" value="1"/>
</dbReference>
<keyword evidence="6 7" id="KW-0472">Membrane</keyword>
<keyword evidence="3" id="KW-1003">Cell membrane</keyword>
<dbReference type="RefSeq" id="WP_244885128.1">
    <property type="nucleotide sequence ID" value="NZ_FNOJ01000006.1"/>
</dbReference>
<evidence type="ECO:0000256" key="4">
    <source>
        <dbReference type="ARBA" id="ARBA00022692"/>
    </source>
</evidence>
<evidence type="ECO:0000256" key="3">
    <source>
        <dbReference type="ARBA" id="ARBA00022475"/>
    </source>
</evidence>
<dbReference type="GO" id="GO:0055085">
    <property type="term" value="P:transmembrane transport"/>
    <property type="evidence" value="ECO:0007669"/>
    <property type="project" value="InterPro"/>
</dbReference>
<organism evidence="9 10">
    <name type="scientific">Alicyclobacillus hesperidum</name>
    <dbReference type="NCBI Taxonomy" id="89784"/>
    <lineage>
        <taxon>Bacteria</taxon>
        <taxon>Bacillati</taxon>
        <taxon>Bacillota</taxon>
        <taxon>Bacilli</taxon>
        <taxon>Bacillales</taxon>
        <taxon>Alicyclobacillaceae</taxon>
        <taxon>Alicyclobacillus</taxon>
    </lineage>
</organism>
<feature type="transmembrane region" description="Helical" evidence="7">
    <location>
        <begin position="30"/>
        <end position="53"/>
    </location>
</feature>
<proteinExistence type="inferred from homology"/>
<comment type="subcellular location">
    <subcellularLocation>
        <location evidence="1 7">Cell membrane</location>
        <topology evidence="1 7">Multi-pass membrane protein</topology>
    </subcellularLocation>
</comment>
<dbReference type="STRING" id="89784.SAMN04489725_106109"/>
<evidence type="ECO:0000256" key="6">
    <source>
        <dbReference type="ARBA" id="ARBA00023136"/>
    </source>
</evidence>
<keyword evidence="10" id="KW-1185">Reference proteome</keyword>